<protein>
    <submittedName>
        <fullName evidence="1">DUF1045 domain-containing protein</fullName>
    </submittedName>
</protein>
<dbReference type="InterPro" id="IPR009389">
    <property type="entry name" value="DUF1045"/>
</dbReference>
<keyword evidence="2" id="KW-1185">Reference proteome</keyword>
<sequence length="241" mass="26497">MHRFAIYLSPAPDTAWWKAGSSWLGRDAATGQVVSQPLIPGVSMSTQQRLTEAPRRYGWHATLRAPFTLAEDADAVMLQGRLTALCRERRSFLLPLRVALLGDFLALVPADTAGETQDSDNADNTRDSDALARSCVSHLHALAAPLSPAELARRRASGLTPEQDRLLQRWGYPYVMDQFRLHFSLTGSLRDVAPETIAALQDAAEQWFAALPPLRVDAVSLFAEPTPGADFLYLDRMELGA</sequence>
<dbReference type="KEGG" id="pacr:FXN63_11290"/>
<name>A0A5C0B3P8_9BURK</name>
<gene>
    <name evidence="1" type="ORF">FXN63_11290</name>
</gene>
<dbReference type="Pfam" id="PF06299">
    <property type="entry name" value="DUF1045"/>
    <property type="match status" value="1"/>
</dbReference>
<evidence type="ECO:0000313" key="1">
    <source>
        <dbReference type="EMBL" id="QEI09252.1"/>
    </source>
</evidence>
<dbReference type="AlphaFoldDB" id="A0A5C0B3P8"/>
<evidence type="ECO:0000313" key="2">
    <source>
        <dbReference type="Proteomes" id="UP000325161"/>
    </source>
</evidence>
<dbReference type="EMBL" id="CP043046">
    <property type="protein sequence ID" value="QEI09252.1"/>
    <property type="molecule type" value="Genomic_DNA"/>
</dbReference>
<proteinExistence type="predicted"/>
<reference evidence="1 2" key="1">
    <citation type="submission" date="2019-08" db="EMBL/GenBank/DDBJ databases">
        <title>Amphibian skin-associated Pigmentiphaga: genome sequence and occurrence across geography and hosts.</title>
        <authorList>
            <person name="Bletz M.C."/>
            <person name="Bunk B."/>
            <person name="Sproeer C."/>
            <person name="Biwer P."/>
            <person name="Reiter S."/>
            <person name="Rabemananjara F.C.E."/>
            <person name="Schulz S."/>
            <person name="Overmann J."/>
            <person name="Vences M."/>
        </authorList>
    </citation>
    <scope>NUCLEOTIDE SEQUENCE [LARGE SCALE GENOMIC DNA]</scope>
    <source>
        <strain evidence="1 2">Mada1488</strain>
    </source>
</reference>
<dbReference type="OrthoDB" id="5801437at2"/>
<dbReference type="PIRSF" id="PIRSF033328">
    <property type="entry name" value="Phest_Mll4975"/>
    <property type="match status" value="1"/>
</dbReference>
<dbReference type="Proteomes" id="UP000325161">
    <property type="component" value="Chromosome"/>
</dbReference>
<accession>A0A5C0B3P8</accession>
<organism evidence="1 2">
    <name type="scientific">Pigmentiphaga aceris</name>
    <dbReference type="NCBI Taxonomy" id="1940612"/>
    <lineage>
        <taxon>Bacteria</taxon>
        <taxon>Pseudomonadati</taxon>
        <taxon>Pseudomonadota</taxon>
        <taxon>Betaproteobacteria</taxon>
        <taxon>Burkholderiales</taxon>
        <taxon>Alcaligenaceae</taxon>
        <taxon>Pigmentiphaga</taxon>
    </lineage>
</organism>